<dbReference type="Proteomes" id="UP000580839">
    <property type="component" value="Unassembled WGS sequence"/>
</dbReference>
<name>A0A849SLT8_UNCEI</name>
<gene>
    <name evidence="1" type="ORF">HOP12_15535</name>
</gene>
<evidence type="ECO:0000313" key="1">
    <source>
        <dbReference type="EMBL" id="NOT35556.1"/>
    </source>
</evidence>
<protein>
    <submittedName>
        <fullName evidence="1">Uncharacterized protein</fullName>
    </submittedName>
</protein>
<evidence type="ECO:0000313" key="2">
    <source>
        <dbReference type="Proteomes" id="UP000580839"/>
    </source>
</evidence>
<dbReference type="EMBL" id="JABFRW010000201">
    <property type="protein sequence ID" value="NOT35556.1"/>
    <property type="molecule type" value="Genomic_DNA"/>
</dbReference>
<reference evidence="1 2" key="1">
    <citation type="submission" date="2020-04" db="EMBL/GenBank/DDBJ databases">
        <title>Metagenomic profiling of ammonia- and methane-oxidizing microorganisms in a Dutch drinking water treatment plant.</title>
        <authorList>
            <person name="Poghosyan L."/>
            <person name="Leucker S."/>
        </authorList>
    </citation>
    <scope>NUCLEOTIDE SEQUENCE [LARGE SCALE GENOMIC DNA]</scope>
    <source>
        <strain evidence="1">S-RSF-IL-03</strain>
    </source>
</reference>
<comment type="caution">
    <text evidence="1">The sequence shown here is derived from an EMBL/GenBank/DDBJ whole genome shotgun (WGS) entry which is preliminary data.</text>
</comment>
<organism evidence="1 2">
    <name type="scientific">Eiseniibacteriota bacterium</name>
    <dbReference type="NCBI Taxonomy" id="2212470"/>
    <lineage>
        <taxon>Bacteria</taxon>
        <taxon>Candidatus Eiseniibacteriota</taxon>
    </lineage>
</organism>
<accession>A0A849SLT8</accession>
<dbReference type="AlphaFoldDB" id="A0A849SLT8"/>
<sequence length="361" mass="41032">MSDSPSRSPEDQHRKELEAFLASLSADERRQRIVLEPAFRDAYNEITQAHQVVQAPKYFWDHWVPVLGPVASTLYMRLRQHCFYNPRTGERRDFCWPKQETLAREVGIRDRESLRSGLVALELHGFIRREAQYVRDRATGRPRRASDKYQVFFEIPLRDEDAVTLLVDQASKQTTLKTQGQPYAAVKPPHRDSAVEDQPYDAGKPLHQAGGKTASKNKYLEEVPNERNVSLEVPVSAGPGGLNPLGHMLRARERRSTPTTKHLQDVLPQITTSREKRDELLHIEALAGDMLDLLGDSHSRPFYRHVARTFLEAGLERLVRQALSEIKDSDRGGTLRNKAAVFTARVKELAGAYGVDLRRTA</sequence>
<proteinExistence type="predicted"/>